<dbReference type="Proteomes" id="UP000326354">
    <property type="component" value="Chromosome"/>
</dbReference>
<dbReference type="EMBL" id="AP019860">
    <property type="protein sequence ID" value="BBM87580.1"/>
    <property type="molecule type" value="Genomic_DNA"/>
</dbReference>
<dbReference type="GO" id="GO:0016020">
    <property type="term" value="C:membrane"/>
    <property type="evidence" value="ECO:0007669"/>
    <property type="project" value="GOC"/>
</dbReference>
<dbReference type="Pfam" id="PF00535">
    <property type="entry name" value="Glycos_transf_2"/>
    <property type="match status" value="1"/>
</dbReference>
<dbReference type="OrthoDB" id="9810303at2"/>
<keyword evidence="2 5" id="KW-0328">Glycosyltransferase</keyword>
<proteinExistence type="inferred from homology"/>
<dbReference type="RefSeq" id="WP_151971595.1">
    <property type="nucleotide sequence ID" value="NZ_AP019860.1"/>
</dbReference>
<evidence type="ECO:0000256" key="3">
    <source>
        <dbReference type="ARBA" id="ARBA00022679"/>
    </source>
</evidence>
<reference evidence="5 6" key="1">
    <citation type="submission" date="2019-08" db="EMBL/GenBank/DDBJ databases">
        <title>Complete genome sequence of Candidatus Uab amorphum.</title>
        <authorList>
            <person name="Shiratori T."/>
            <person name="Suzuki S."/>
            <person name="Kakizawa Y."/>
            <person name="Ishida K."/>
        </authorList>
    </citation>
    <scope>NUCLEOTIDE SEQUENCE [LARGE SCALE GENOMIC DNA]</scope>
    <source>
        <strain evidence="5 6">SRT547</strain>
    </source>
</reference>
<dbReference type="InterPro" id="IPR039528">
    <property type="entry name" value="DPM1-like"/>
</dbReference>
<dbReference type="SUPFAM" id="SSF53448">
    <property type="entry name" value="Nucleotide-diphospho-sugar transferases"/>
    <property type="match status" value="1"/>
</dbReference>
<evidence type="ECO:0000256" key="2">
    <source>
        <dbReference type="ARBA" id="ARBA00022676"/>
    </source>
</evidence>
<accession>A0A5S9IU23</accession>
<comment type="similarity">
    <text evidence="1">Belongs to the glycosyltransferase 2 family.</text>
</comment>
<protein>
    <submittedName>
        <fullName evidence="5">Dolichol-phosphate mannosyltransferase</fullName>
    </submittedName>
</protein>
<dbReference type="PANTHER" id="PTHR43398">
    <property type="entry name" value="DOLICHOL-PHOSPHATE MANNOSYLTRANSFERASE SUBUNIT 1"/>
    <property type="match status" value="1"/>
</dbReference>
<evidence type="ECO:0000313" key="6">
    <source>
        <dbReference type="Proteomes" id="UP000326354"/>
    </source>
</evidence>
<dbReference type="GO" id="GO:0004582">
    <property type="term" value="F:dolichyl-phosphate beta-D-mannosyltransferase activity"/>
    <property type="evidence" value="ECO:0007669"/>
    <property type="project" value="InterPro"/>
</dbReference>
<gene>
    <name evidence="5" type="ORF">UABAM_05992</name>
</gene>
<name>A0A5S9IU23_UABAM</name>
<dbReference type="Gene3D" id="3.90.550.10">
    <property type="entry name" value="Spore Coat Polysaccharide Biosynthesis Protein SpsA, Chain A"/>
    <property type="match status" value="1"/>
</dbReference>
<keyword evidence="3 5" id="KW-0808">Transferase</keyword>
<dbReference type="InterPro" id="IPR029044">
    <property type="entry name" value="Nucleotide-diphossugar_trans"/>
</dbReference>
<dbReference type="AlphaFoldDB" id="A0A5S9IU23"/>
<sequence>MKVWIVLPAYNEELALPPLFEAIDSCLRQNNLEYEIIVVNDGSTDNTENITKDYASRQPILLVNQPQNCGLAKTIQLGLVKASSLANSDDVVVAMDADFTHPPQLIPQMLTHIEEGFDVIIASRYVAGSRISGVPFYRKVLSNTASFLFCVLFPTKNVRDFTCGYRAYRCSSLKELIDKYNGEFVSQQGFSCMVEILLHLRKQGAKMREVALDLRYDRKPSASKLKIFKTIFETLEVMWRNLKNR</sequence>
<evidence type="ECO:0000313" key="5">
    <source>
        <dbReference type="EMBL" id="BBM87580.1"/>
    </source>
</evidence>
<organism evidence="5 6">
    <name type="scientific">Uabimicrobium amorphum</name>
    <dbReference type="NCBI Taxonomy" id="2596890"/>
    <lineage>
        <taxon>Bacteria</taxon>
        <taxon>Pseudomonadati</taxon>
        <taxon>Planctomycetota</taxon>
        <taxon>Candidatus Uabimicrobiia</taxon>
        <taxon>Candidatus Uabimicrobiales</taxon>
        <taxon>Candidatus Uabimicrobiaceae</taxon>
        <taxon>Candidatus Uabimicrobium</taxon>
    </lineage>
</organism>
<evidence type="ECO:0000259" key="4">
    <source>
        <dbReference type="Pfam" id="PF00535"/>
    </source>
</evidence>
<dbReference type="GO" id="GO:0009247">
    <property type="term" value="P:glycolipid biosynthetic process"/>
    <property type="evidence" value="ECO:0007669"/>
    <property type="project" value="TreeGrafter"/>
</dbReference>
<evidence type="ECO:0000256" key="1">
    <source>
        <dbReference type="ARBA" id="ARBA00006739"/>
    </source>
</evidence>
<dbReference type="KEGG" id="uam:UABAM_05992"/>
<feature type="domain" description="Glycosyltransferase 2-like" evidence="4">
    <location>
        <begin position="5"/>
        <end position="176"/>
    </location>
</feature>
<dbReference type="InterPro" id="IPR001173">
    <property type="entry name" value="Glyco_trans_2-like"/>
</dbReference>
<dbReference type="PANTHER" id="PTHR43398:SF1">
    <property type="entry name" value="DOLICHOL-PHOSPHATE MANNOSYLTRANSFERASE SUBUNIT 1"/>
    <property type="match status" value="1"/>
</dbReference>
<keyword evidence="6" id="KW-1185">Reference proteome</keyword>